<feature type="domain" description="HTH arsR-type" evidence="2">
    <location>
        <begin position="5"/>
        <end position="81"/>
    </location>
</feature>
<keyword evidence="1" id="KW-0812">Transmembrane</keyword>
<evidence type="ECO:0000256" key="1">
    <source>
        <dbReference type="SAM" id="Phobius"/>
    </source>
</evidence>
<keyword evidence="1" id="KW-0472">Membrane</keyword>
<name>A0A7J3MWH2_9CREN</name>
<feature type="transmembrane region" description="Helical" evidence="1">
    <location>
        <begin position="83"/>
        <end position="106"/>
    </location>
</feature>
<evidence type="ECO:0000259" key="2">
    <source>
        <dbReference type="SMART" id="SM00418"/>
    </source>
</evidence>
<dbReference type="SMART" id="SM00418">
    <property type="entry name" value="HTH_ARSR"/>
    <property type="match status" value="1"/>
</dbReference>
<evidence type="ECO:0000313" key="4">
    <source>
        <dbReference type="EMBL" id="HGT97839.1"/>
    </source>
</evidence>
<dbReference type="GO" id="GO:0003700">
    <property type="term" value="F:DNA-binding transcription factor activity"/>
    <property type="evidence" value="ECO:0007669"/>
    <property type="project" value="InterPro"/>
</dbReference>
<dbReference type="AlphaFoldDB" id="A0A7J3MWH2"/>
<gene>
    <name evidence="3" type="ORF">ENT99_05780</name>
    <name evidence="4" type="ORF">ENU64_00220</name>
</gene>
<dbReference type="InterPro" id="IPR001845">
    <property type="entry name" value="HTH_ArsR_DNA-bd_dom"/>
</dbReference>
<reference evidence="4" key="1">
    <citation type="journal article" date="2020" name="mSystems">
        <title>Genome- and Community-Level Interaction Insights into Carbon Utilization and Element Cycling Functions of Hydrothermarchaeota in Hydrothermal Sediment.</title>
        <authorList>
            <person name="Zhou Z."/>
            <person name="Liu Y."/>
            <person name="Xu W."/>
            <person name="Pan J."/>
            <person name="Luo Z.H."/>
            <person name="Li M."/>
        </authorList>
    </citation>
    <scope>NUCLEOTIDE SEQUENCE [LARGE SCALE GENOMIC DNA]</scope>
    <source>
        <strain evidence="3">SpSt-629</strain>
        <strain evidence="4">SpSt-688</strain>
    </source>
</reference>
<dbReference type="Gene3D" id="1.10.10.10">
    <property type="entry name" value="Winged helix-like DNA-binding domain superfamily/Winged helix DNA-binding domain"/>
    <property type="match status" value="1"/>
</dbReference>
<dbReference type="EMBL" id="DTDH01000005">
    <property type="protein sequence ID" value="HGT97839.1"/>
    <property type="molecule type" value="Genomic_DNA"/>
</dbReference>
<dbReference type="Pfam" id="PF01022">
    <property type="entry name" value="HTH_5"/>
    <property type="match status" value="1"/>
</dbReference>
<proteinExistence type="predicted"/>
<organism evidence="4">
    <name type="scientific">Ignisphaera aggregans</name>
    <dbReference type="NCBI Taxonomy" id="334771"/>
    <lineage>
        <taxon>Archaea</taxon>
        <taxon>Thermoproteota</taxon>
        <taxon>Thermoprotei</taxon>
        <taxon>Desulfurococcales</taxon>
        <taxon>Desulfurococcaceae</taxon>
        <taxon>Ignisphaera</taxon>
    </lineage>
</organism>
<dbReference type="InterPro" id="IPR036388">
    <property type="entry name" value="WH-like_DNA-bd_sf"/>
</dbReference>
<dbReference type="EMBL" id="DTAU01000111">
    <property type="protein sequence ID" value="HFQ79192.1"/>
    <property type="molecule type" value="Genomic_DNA"/>
</dbReference>
<sequence length="137" mass="15877">MNKKIKLTRIAMRIYMHLVRSKEPLGVREIARALHLSPSTVHYHLKRLEELSLIQKEGDGYRVKEIVNPEEFVIIGRALVHRLTIYSFFFLGIDIGIVISCIIHGINIDRVITLLISSIAFVLLFIEGLNYSRRHQE</sequence>
<dbReference type="CDD" id="cd00090">
    <property type="entry name" value="HTH_ARSR"/>
    <property type="match status" value="1"/>
</dbReference>
<accession>A0A7J3MWH2</accession>
<dbReference type="InterPro" id="IPR011991">
    <property type="entry name" value="ArsR-like_HTH"/>
</dbReference>
<dbReference type="InterPro" id="IPR036390">
    <property type="entry name" value="WH_DNA-bd_sf"/>
</dbReference>
<comment type="caution">
    <text evidence="4">The sequence shown here is derived from an EMBL/GenBank/DDBJ whole genome shotgun (WGS) entry which is preliminary data.</text>
</comment>
<evidence type="ECO:0000313" key="3">
    <source>
        <dbReference type="EMBL" id="HFQ79192.1"/>
    </source>
</evidence>
<keyword evidence="1" id="KW-1133">Transmembrane helix</keyword>
<feature type="transmembrane region" description="Helical" evidence="1">
    <location>
        <begin position="112"/>
        <end position="131"/>
    </location>
</feature>
<protein>
    <submittedName>
        <fullName evidence="4">ArsR family transcriptional regulator</fullName>
    </submittedName>
</protein>
<dbReference type="SUPFAM" id="SSF46785">
    <property type="entry name" value="Winged helix' DNA-binding domain"/>
    <property type="match status" value="1"/>
</dbReference>